<keyword evidence="1 3" id="KW-0547">Nucleotide-binding</keyword>
<keyword evidence="6" id="KW-0418">Kinase</keyword>
<accession>A0A8T0LFC3</accession>
<dbReference type="InterPro" id="IPR050108">
    <property type="entry name" value="CDK"/>
</dbReference>
<dbReference type="GO" id="GO:0032968">
    <property type="term" value="P:positive regulation of transcription elongation by RNA polymerase II"/>
    <property type="evidence" value="ECO:0007669"/>
    <property type="project" value="TreeGrafter"/>
</dbReference>
<reference evidence="6 7" key="1">
    <citation type="submission" date="2020-05" db="EMBL/GenBank/DDBJ databases">
        <title>Vigna angularis (adzuki bean) Var. LongXiaoDou No. 4 denovo assembly.</title>
        <authorList>
            <person name="Xiang H."/>
        </authorList>
    </citation>
    <scope>NUCLEOTIDE SEQUENCE [LARGE SCALE GENOMIC DNA]</scope>
    <source>
        <tissue evidence="6">Leaf</tissue>
    </source>
</reference>
<dbReference type="PANTHER" id="PTHR24056">
    <property type="entry name" value="CELL DIVISION PROTEIN KINASE"/>
    <property type="match status" value="1"/>
</dbReference>
<dbReference type="PROSITE" id="PS00107">
    <property type="entry name" value="PROTEIN_KINASE_ATP"/>
    <property type="match status" value="1"/>
</dbReference>
<evidence type="ECO:0000256" key="4">
    <source>
        <dbReference type="SAM" id="MobiDB-lite"/>
    </source>
</evidence>
<feature type="region of interest" description="Disordered" evidence="4">
    <location>
        <begin position="1"/>
        <end position="27"/>
    </location>
</feature>
<name>A0A8T0LFC3_PHAAN</name>
<evidence type="ECO:0000256" key="1">
    <source>
        <dbReference type="ARBA" id="ARBA00022741"/>
    </source>
</evidence>
<feature type="domain" description="Protein kinase" evidence="5">
    <location>
        <begin position="90"/>
        <end position="366"/>
    </location>
</feature>
<feature type="compositionally biased region" description="Basic and acidic residues" evidence="4">
    <location>
        <begin position="454"/>
        <end position="464"/>
    </location>
</feature>
<keyword evidence="6" id="KW-0808">Transferase</keyword>
<dbReference type="FunFam" id="3.30.200.20:FF:000021">
    <property type="entry name" value="probable serine/threonine-protein kinase At1g54610"/>
    <property type="match status" value="1"/>
</dbReference>
<dbReference type="Gene3D" id="1.10.510.10">
    <property type="entry name" value="Transferase(Phosphotransferase) domain 1"/>
    <property type="match status" value="1"/>
</dbReference>
<dbReference type="InterPro" id="IPR011009">
    <property type="entry name" value="Kinase-like_dom_sf"/>
</dbReference>
<dbReference type="PANTHER" id="PTHR24056:SF358">
    <property type="entry name" value="PROTEIN KINASE DOMAIN-CONTAINING PROTEIN"/>
    <property type="match status" value="1"/>
</dbReference>
<dbReference type="GO" id="GO:0005634">
    <property type="term" value="C:nucleus"/>
    <property type="evidence" value="ECO:0007669"/>
    <property type="project" value="TreeGrafter"/>
</dbReference>
<dbReference type="Pfam" id="PF00069">
    <property type="entry name" value="Pkinase"/>
    <property type="match status" value="2"/>
</dbReference>
<feature type="region of interest" description="Disordered" evidence="4">
    <location>
        <begin position="447"/>
        <end position="469"/>
    </location>
</feature>
<feature type="binding site" evidence="3">
    <location>
        <position position="119"/>
    </location>
    <ligand>
        <name>ATP</name>
        <dbReference type="ChEBI" id="CHEBI:30616"/>
    </ligand>
</feature>
<evidence type="ECO:0000256" key="3">
    <source>
        <dbReference type="PROSITE-ProRule" id="PRU10141"/>
    </source>
</evidence>
<dbReference type="SUPFAM" id="SSF56112">
    <property type="entry name" value="Protein kinase-like (PK-like)"/>
    <property type="match status" value="1"/>
</dbReference>
<proteinExistence type="predicted"/>
<dbReference type="Gene3D" id="3.30.200.20">
    <property type="entry name" value="Phosphorylase Kinase, domain 1"/>
    <property type="match status" value="1"/>
</dbReference>
<protein>
    <submittedName>
        <fullName evidence="6">Serine/threonine-protein kinase</fullName>
    </submittedName>
</protein>
<dbReference type="PROSITE" id="PS50011">
    <property type="entry name" value="PROTEIN_KINASE_DOM"/>
    <property type="match status" value="1"/>
</dbReference>
<dbReference type="Proteomes" id="UP000743370">
    <property type="component" value="Unassembled WGS sequence"/>
</dbReference>
<gene>
    <name evidence="6" type="ORF">HKW66_Vig0013920</name>
</gene>
<comment type="caution">
    <text evidence="6">The sequence shown here is derived from an EMBL/GenBank/DDBJ whole genome shotgun (WGS) entry which is preliminary data.</text>
</comment>
<dbReference type="InterPro" id="IPR017441">
    <property type="entry name" value="Protein_kinase_ATP_BS"/>
</dbReference>
<dbReference type="GO" id="GO:0005524">
    <property type="term" value="F:ATP binding"/>
    <property type="evidence" value="ECO:0007669"/>
    <property type="project" value="UniProtKB-UniRule"/>
</dbReference>
<dbReference type="EMBL" id="JABFOF010000001">
    <property type="protein sequence ID" value="KAG2410727.1"/>
    <property type="molecule type" value="Genomic_DNA"/>
</dbReference>
<dbReference type="GO" id="GO:0008353">
    <property type="term" value="F:RNA polymerase II CTD heptapeptide repeat kinase activity"/>
    <property type="evidence" value="ECO:0007669"/>
    <property type="project" value="TreeGrafter"/>
</dbReference>
<evidence type="ECO:0000313" key="7">
    <source>
        <dbReference type="Proteomes" id="UP000743370"/>
    </source>
</evidence>
<sequence>MGCVLRKPAGSVDSRRDKTSTSVGGNNAVKIQEKQETVHAGELSGVILAPERRRRRLDSFTTSHQGWPPWLMVVAGDALGDWTPRRANTFEKLAKIGQGTYSNVYKARDLVTGKIVALKKVRFDNLEAESVKFMAREILVLRRLDHPNVVKLEGLVTSRISSSLYLVFEYMEHDLAGLAAGVGVKFSEPQLLLGATSYGIGVDLWSAGCILAELLAGKPIMPGRTEVEQLHKIFKLCGSPSEEYWKKYRLPNATLFKPQQPYKRNILETFKDFPSSLPLIETLLAIDPNDRGTVSSALNSEFFTTEPYTCEPSSLPKYPPTKELDIKLRDEEARRQKTLSGKTNAVDGAKRVRVRERSLAIPAPEANAEIQTNLDLCLICFLEQNYNLQVSFQRWRVVTHANAKSKSEKFPPPHQDGAVGYPLDASNKGAVSFGATETSTASTIFHSKSSGSVKSHDPAKDKVGRSNTADTQMTSPWKFLRSFKLSTIGHSFDSLFRSN</sequence>
<evidence type="ECO:0000256" key="2">
    <source>
        <dbReference type="ARBA" id="ARBA00022840"/>
    </source>
</evidence>
<keyword evidence="2 3" id="KW-0067">ATP-binding</keyword>
<organism evidence="6 7">
    <name type="scientific">Phaseolus angularis</name>
    <name type="common">Azuki bean</name>
    <name type="synonym">Vigna angularis</name>
    <dbReference type="NCBI Taxonomy" id="3914"/>
    <lineage>
        <taxon>Eukaryota</taxon>
        <taxon>Viridiplantae</taxon>
        <taxon>Streptophyta</taxon>
        <taxon>Embryophyta</taxon>
        <taxon>Tracheophyta</taxon>
        <taxon>Spermatophyta</taxon>
        <taxon>Magnoliopsida</taxon>
        <taxon>eudicotyledons</taxon>
        <taxon>Gunneridae</taxon>
        <taxon>Pentapetalae</taxon>
        <taxon>rosids</taxon>
        <taxon>fabids</taxon>
        <taxon>Fabales</taxon>
        <taxon>Fabaceae</taxon>
        <taxon>Papilionoideae</taxon>
        <taxon>50 kb inversion clade</taxon>
        <taxon>NPAAA clade</taxon>
        <taxon>indigoferoid/millettioid clade</taxon>
        <taxon>Phaseoleae</taxon>
        <taxon>Vigna</taxon>
    </lineage>
</organism>
<evidence type="ECO:0000259" key="5">
    <source>
        <dbReference type="PROSITE" id="PS50011"/>
    </source>
</evidence>
<dbReference type="GO" id="GO:0000307">
    <property type="term" value="C:cyclin-dependent protein kinase holoenzyme complex"/>
    <property type="evidence" value="ECO:0007669"/>
    <property type="project" value="TreeGrafter"/>
</dbReference>
<evidence type="ECO:0000313" key="6">
    <source>
        <dbReference type="EMBL" id="KAG2410727.1"/>
    </source>
</evidence>
<dbReference type="InterPro" id="IPR000719">
    <property type="entry name" value="Prot_kinase_dom"/>
</dbReference>
<dbReference type="AlphaFoldDB" id="A0A8T0LFC3"/>